<accession>A0ABD0LG47</accession>
<sequence length="389" mass="42334">MPDGSHGSVTWPLTFCCVQVTGLCRHRFQASEAVSTDFPPRRQLTFSGCWTIPDLLPCKAKPSLSAFPANVSVVLTYPSMRSLQGFTLLLSDSAFASYPYIVAAEAAVTYRFHRSVDGGELWDPITWTNTNPRMKRPTSADPLHLLAGSHKHLNRSGLAQHPLASPEPSSKACTIRLFIPQFSPNCTIRAKSSPGRARPRLRWGRRHPSPPAPLKQLNGAVQSLNHRETPLLLDDALADEGCPSSTSPGQPSMSCPSGEACSMGERRLTVNRRTPEKRGGPRLDDDITVIDDNPVLVVPVIQEPEPKPTKISLPSVKPKGGGASKRWALLLVPSPGNHVVVIIILFPSLRLTPLVPGYGQSSTRRQCRLEKKRRHGSGAIVSQITVTGI</sequence>
<comment type="caution">
    <text evidence="2">The sequence shown here is derived from an EMBL/GenBank/DDBJ whole genome shotgun (WGS) entry which is preliminary data.</text>
</comment>
<protein>
    <submittedName>
        <fullName evidence="2">Uncharacterized protein</fullName>
    </submittedName>
</protein>
<feature type="region of interest" description="Disordered" evidence="1">
    <location>
        <begin position="241"/>
        <end position="262"/>
    </location>
</feature>
<dbReference type="Proteomes" id="UP001519460">
    <property type="component" value="Unassembled WGS sequence"/>
</dbReference>
<evidence type="ECO:0000256" key="1">
    <source>
        <dbReference type="SAM" id="MobiDB-lite"/>
    </source>
</evidence>
<feature type="compositionally biased region" description="Basic residues" evidence="1">
    <location>
        <begin position="197"/>
        <end position="208"/>
    </location>
</feature>
<name>A0ABD0LG47_9CAEN</name>
<evidence type="ECO:0000313" key="2">
    <source>
        <dbReference type="EMBL" id="KAK7498292.1"/>
    </source>
</evidence>
<gene>
    <name evidence="2" type="ORF">BaRGS_00010552</name>
</gene>
<dbReference type="AlphaFoldDB" id="A0ABD0LG47"/>
<feature type="region of interest" description="Disordered" evidence="1">
    <location>
        <begin position="188"/>
        <end position="214"/>
    </location>
</feature>
<feature type="compositionally biased region" description="Polar residues" evidence="1">
    <location>
        <begin position="243"/>
        <end position="255"/>
    </location>
</feature>
<proteinExistence type="predicted"/>
<dbReference type="EMBL" id="JACVVK020000052">
    <property type="protein sequence ID" value="KAK7498292.1"/>
    <property type="molecule type" value="Genomic_DNA"/>
</dbReference>
<keyword evidence="3" id="KW-1185">Reference proteome</keyword>
<reference evidence="2 3" key="1">
    <citation type="journal article" date="2023" name="Sci. Data">
        <title>Genome assembly of the Korean intertidal mud-creeper Batillaria attramentaria.</title>
        <authorList>
            <person name="Patra A.K."/>
            <person name="Ho P.T."/>
            <person name="Jun S."/>
            <person name="Lee S.J."/>
            <person name="Kim Y."/>
            <person name="Won Y.J."/>
        </authorList>
    </citation>
    <scope>NUCLEOTIDE SEQUENCE [LARGE SCALE GENOMIC DNA]</scope>
    <source>
        <strain evidence="2">Wonlab-2016</strain>
    </source>
</reference>
<organism evidence="2 3">
    <name type="scientific">Batillaria attramentaria</name>
    <dbReference type="NCBI Taxonomy" id="370345"/>
    <lineage>
        <taxon>Eukaryota</taxon>
        <taxon>Metazoa</taxon>
        <taxon>Spiralia</taxon>
        <taxon>Lophotrochozoa</taxon>
        <taxon>Mollusca</taxon>
        <taxon>Gastropoda</taxon>
        <taxon>Caenogastropoda</taxon>
        <taxon>Sorbeoconcha</taxon>
        <taxon>Cerithioidea</taxon>
        <taxon>Batillariidae</taxon>
        <taxon>Batillaria</taxon>
    </lineage>
</organism>
<evidence type="ECO:0000313" key="3">
    <source>
        <dbReference type="Proteomes" id="UP001519460"/>
    </source>
</evidence>